<dbReference type="InterPro" id="IPR010432">
    <property type="entry name" value="RDD"/>
</dbReference>
<keyword evidence="2" id="KW-1003">Cell membrane</keyword>
<dbReference type="InterPro" id="IPR051791">
    <property type="entry name" value="Pra-immunoreactive"/>
</dbReference>
<keyword evidence="9" id="KW-1185">Reference proteome</keyword>
<feature type="transmembrane region" description="Helical" evidence="6">
    <location>
        <begin position="75"/>
        <end position="93"/>
    </location>
</feature>
<gene>
    <name evidence="8" type="ORF">A6K76_00570</name>
</gene>
<comment type="subcellular location">
    <subcellularLocation>
        <location evidence="1">Cell membrane</location>
        <topology evidence="1">Multi-pass membrane protein</topology>
    </subcellularLocation>
</comment>
<dbReference type="RefSeq" id="WP_066461883.1">
    <property type="nucleotide sequence ID" value="NZ_MATO01000012.1"/>
</dbReference>
<organism evidence="8 9">
    <name type="scientific">Caryophanon latum</name>
    <dbReference type="NCBI Taxonomy" id="33977"/>
    <lineage>
        <taxon>Bacteria</taxon>
        <taxon>Bacillati</taxon>
        <taxon>Bacillota</taxon>
        <taxon>Bacilli</taxon>
        <taxon>Bacillales</taxon>
        <taxon>Caryophanaceae</taxon>
        <taxon>Caryophanon</taxon>
    </lineage>
</organism>
<evidence type="ECO:0000256" key="1">
    <source>
        <dbReference type="ARBA" id="ARBA00004651"/>
    </source>
</evidence>
<evidence type="ECO:0000256" key="5">
    <source>
        <dbReference type="ARBA" id="ARBA00023136"/>
    </source>
</evidence>
<name>A0A1C0Z0S1_9BACL</name>
<feature type="transmembrane region" description="Helical" evidence="6">
    <location>
        <begin position="131"/>
        <end position="150"/>
    </location>
</feature>
<evidence type="ECO:0000259" key="7">
    <source>
        <dbReference type="Pfam" id="PF06271"/>
    </source>
</evidence>
<dbReference type="EMBL" id="MATO01000012">
    <property type="protein sequence ID" value="OCS93015.1"/>
    <property type="molecule type" value="Genomic_DNA"/>
</dbReference>
<dbReference type="Proteomes" id="UP000093482">
    <property type="component" value="Unassembled WGS sequence"/>
</dbReference>
<keyword evidence="3 6" id="KW-0812">Transmembrane</keyword>
<keyword evidence="4 6" id="KW-1133">Transmembrane helix</keyword>
<dbReference type="PANTHER" id="PTHR36115">
    <property type="entry name" value="PROLINE-RICH ANTIGEN HOMOLOG-RELATED"/>
    <property type="match status" value="1"/>
</dbReference>
<proteinExistence type="predicted"/>
<keyword evidence="5 6" id="KW-0472">Membrane</keyword>
<accession>A0A1C0Z0S1</accession>
<evidence type="ECO:0000256" key="6">
    <source>
        <dbReference type="SAM" id="Phobius"/>
    </source>
</evidence>
<sequence length="191" mass="21975">MSEFHDEQQLPQPQTPEDILLAPRPQAKEMVMETKTAGFWMRFWAYMIDLLVIGAVTSIVIKPVFYLLDARAEQYAWYAPFTIISAIIFYGYFVCMTKYLGQTVGKMIFGLRVIADDGGELTWSAVVFREWIGRFICVKTVIFYVLVAVVPNNKGLHDLIADTVVIHEGTFLRKEKEEQPVWKNEPVEPTM</sequence>
<feature type="transmembrane region" description="Helical" evidence="6">
    <location>
        <begin position="43"/>
        <end position="68"/>
    </location>
</feature>
<protein>
    <recommendedName>
        <fullName evidence="7">RDD domain-containing protein</fullName>
    </recommendedName>
</protein>
<evidence type="ECO:0000313" key="9">
    <source>
        <dbReference type="Proteomes" id="UP000093482"/>
    </source>
</evidence>
<evidence type="ECO:0000256" key="4">
    <source>
        <dbReference type="ARBA" id="ARBA00022989"/>
    </source>
</evidence>
<dbReference type="Pfam" id="PF06271">
    <property type="entry name" value="RDD"/>
    <property type="match status" value="1"/>
</dbReference>
<evidence type="ECO:0000256" key="2">
    <source>
        <dbReference type="ARBA" id="ARBA00022475"/>
    </source>
</evidence>
<dbReference type="OrthoDB" id="9793824at2"/>
<feature type="domain" description="RDD" evidence="7">
    <location>
        <begin position="36"/>
        <end position="161"/>
    </location>
</feature>
<reference evidence="8 9" key="1">
    <citation type="submission" date="2016-07" db="EMBL/GenBank/DDBJ databases">
        <title>Caryophanon latum genome sequencing.</title>
        <authorList>
            <person name="Verma A."/>
            <person name="Pal Y."/>
            <person name="Krishnamurthi S."/>
        </authorList>
    </citation>
    <scope>NUCLEOTIDE SEQUENCE [LARGE SCALE GENOMIC DNA]</scope>
    <source>
        <strain evidence="8 9">DSM 14151</strain>
    </source>
</reference>
<comment type="caution">
    <text evidence="8">The sequence shown here is derived from an EMBL/GenBank/DDBJ whole genome shotgun (WGS) entry which is preliminary data.</text>
</comment>
<evidence type="ECO:0000256" key="3">
    <source>
        <dbReference type="ARBA" id="ARBA00022692"/>
    </source>
</evidence>
<dbReference type="PANTHER" id="PTHR36115:SF9">
    <property type="entry name" value="LMO1584 PROTEIN"/>
    <property type="match status" value="1"/>
</dbReference>
<dbReference type="AlphaFoldDB" id="A0A1C0Z0S1"/>
<evidence type="ECO:0000313" key="8">
    <source>
        <dbReference type="EMBL" id="OCS93015.1"/>
    </source>
</evidence>
<dbReference type="GO" id="GO:0005886">
    <property type="term" value="C:plasma membrane"/>
    <property type="evidence" value="ECO:0007669"/>
    <property type="project" value="UniProtKB-SubCell"/>
</dbReference>